<dbReference type="PROSITE" id="PS00364">
    <property type="entry name" value="BACTERIAL_PQQ_2"/>
    <property type="match status" value="1"/>
</dbReference>
<feature type="binding site" description="covalent" evidence="11">
    <location>
        <position position="631"/>
    </location>
    <ligand>
        <name>heme c</name>
        <dbReference type="ChEBI" id="CHEBI:61717"/>
    </ligand>
</feature>
<dbReference type="FunFam" id="2.140.10.10:FF:000003">
    <property type="entry name" value="Methanol dehydrogenase, large subunit"/>
    <property type="match status" value="1"/>
</dbReference>
<feature type="binding site" evidence="11">
    <location>
        <position position="257"/>
    </location>
    <ligand>
        <name>pyrroloquinoline quinone</name>
        <dbReference type="ChEBI" id="CHEBI:58442"/>
    </ligand>
</feature>
<evidence type="ECO:0000256" key="7">
    <source>
        <dbReference type="ARBA" id="ARBA00023002"/>
    </source>
</evidence>
<dbReference type="SUPFAM" id="SSF50998">
    <property type="entry name" value="Quinoprotein alcohol dehydrogenase-like"/>
    <property type="match status" value="1"/>
</dbReference>
<feature type="binding site" evidence="11">
    <location>
        <position position="562"/>
    </location>
    <ligand>
        <name>pyrroloquinoline quinone</name>
        <dbReference type="ChEBI" id="CHEBI:58442"/>
    </ligand>
</feature>
<dbReference type="EMBL" id="CP048711">
    <property type="protein sequence ID" value="QIB67323.1"/>
    <property type="molecule type" value="Genomic_DNA"/>
</dbReference>
<evidence type="ECO:0000256" key="4">
    <source>
        <dbReference type="ARBA" id="ARBA00022729"/>
    </source>
</evidence>
<dbReference type="Pfam" id="PF01011">
    <property type="entry name" value="PQQ"/>
    <property type="match status" value="2"/>
</dbReference>
<dbReference type="GO" id="GO:0016020">
    <property type="term" value="C:membrane"/>
    <property type="evidence" value="ECO:0007669"/>
    <property type="project" value="InterPro"/>
</dbReference>
<dbReference type="GO" id="GO:0005509">
    <property type="term" value="F:calcium ion binding"/>
    <property type="evidence" value="ECO:0007669"/>
    <property type="project" value="InterPro"/>
</dbReference>
<feature type="disulfide bond" evidence="13">
    <location>
        <begin position="133"/>
        <end position="134"/>
    </location>
</feature>
<feature type="active site" description="Proton acceptor" evidence="10">
    <location>
        <position position="322"/>
    </location>
</feature>
<keyword evidence="4" id="KW-0732">Signal</keyword>
<evidence type="ECO:0000256" key="8">
    <source>
        <dbReference type="ARBA" id="ARBA00023004"/>
    </source>
</evidence>
<evidence type="ECO:0000256" key="10">
    <source>
        <dbReference type="PIRSR" id="PIRSR617512-1"/>
    </source>
</evidence>
<dbReference type="InterPro" id="IPR002372">
    <property type="entry name" value="PQQ_rpt_dom"/>
</dbReference>
<dbReference type="InterPro" id="IPR017512">
    <property type="entry name" value="PQQ_MeOH/EtOH_DH"/>
</dbReference>
<reference evidence="15 16" key="1">
    <citation type="submission" date="2020-02" db="EMBL/GenBank/DDBJ databases">
        <title>Genome sequencing for Kineobactrum sp. M2.</title>
        <authorList>
            <person name="Park S.-J."/>
        </authorList>
    </citation>
    <scope>NUCLEOTIDE SEQUENCE [LARGE SCALE GENOMIC DNA]</scope>
    <source>
        <strain evidence="15 16">M2</strain>
    </source>
</reference>
<keyword evidence="16" id="KW-1185">Reference proteome</keyword>
<evidence type="ECO:0000313" key="16">
    <source>
        <dbReference type="Proteomes" id="UP000477680"/>
    </source>
</evidence>
<dbReference type="InterPro" id="IPR036909">
    <property type="entry name" value="Cyt_c-like_dom_sf"/>
</dbReference>
<dbReference type="InterPro" id="IPR001479">
    <property type="entry name" value="Quinoprotein_DH_CS"/>
</dbReference>
<keyword evidence="9 13" id="KW-1015">Disulfide bond</keyword>
<keyword evidence="5 12" id="KW-0106">Calcium</keyword>
<accession>A0A6C0U633</accession>
<feature type="binding site" evidence="12">
    <location>
        <position position="201"/>
    </location>
    <ligand>
        <name>Ca(2+)</name>
        <dbReference type="ChEBI" id="CHEBI:29108"/>
    </ligand>
</feature>
<evidence type="ECO:0000256" key="5">
    <source>
        <dbReference type="ARBA" id="ARBA00022837"/>
    </source>
</evidence>
<dbReference type="GO" id="GO:0009055">
    <property type="term" value="F:electron transfer activity"/>
    <property type="evidence" value="ECO:0007669"/>
    <property type="project" value="InterPro"/>
</dbReference>
<feature type="binding site" evidence="11">
    <location>
        <position position="87"/>
    </location>
    <ligand>
        <name>pyrroloquinoline quinone</name>
        <dbReference type="ChEBI" id="CHEBI:58442"/>
    </ligand>
</feature>
<dbReference type="EC" id="1.1.2.-" evidence="15"/>
<feature type="binding site" description="axial binding residue" evidence="12">
    <location>
        <position position="674"/>
    </location>
    <ligand>
        <name>heme c</name>
        <dbReference type="ChEBI" id="CHEBI:61717"/>
    </ligand>
    <ligandPart>
        <name>Fe</name>
        <dbReference type="ChEBI" id="CHEBI:18248"/>
    </ligandPart>
</feature>
<dbReference type="InterPro" id="IPR009056">
    <property type="entry name" value="Cyt_c-like_dom"/>
</dbReference>
<evidence type="ECO:0000256" key="9">
    <source>
        <dbReference type="ARBA" id="ARBA00023157"/>
    </source>
</evidence>
<evidence type="ECO:0000256" key="1">
    <source>
        <dbReference type="ARBA" id="ARBA00008156"/>
    </source>
</evidence>
<dbReference type="NCBIfam" id="TIGR03075">
    <property type="entry name" value="PQQ_enz_alc_DH"/>
    <property type="match status" value="1"/>
</dbReference>
<feature type="binding site" evidence="11">
    <location>
        <position position="183"/>
    </location>
    <ligand>
        <name>pyrroloquinoline quinone</name>
        <dbReference type="ChEBI" id="CHEBI:58442"/>
    </ligand>
</feature>
<dbReference type="InterPro" id="IPR011047">
    <property type="entry name" value="Quinoprotein_ADH-like_sf"/>
</dbReference>
<name>A0A6C0U633_9GAMM</name>
<comment type="cofactor">
    <cofactor evidence="11">
        <name>pyrroloquinoline quinone</name>
        <dbReference type="ChEBI" id="CHEBI:58442"/>
    </cofactor>
    <text evidence="11">Binds 1 PQQ group per subunit.</text>
</comment>
<dbReference type="PROSITE" id="PS51007">
    <property type="entry name" value="CYTC"/>
    <property type="match status" value="1"/>
</dbReference>
<feature type="binding site" evidence="11">
    <location>
        <position position="139"/>
    </location>
    <ligand>
        <name>pyrroloquinoline quinone</name>
        <dbReference type="ChEBI" id="CHEBI:58442"/>
    </ligand>
</feature>
<evidence type="ECO:0000313" key="15">
    <source>
        <dbReference type="EMBL" id="QIB67323.1"/>
    </source>
</evidence>
<evidence type="ECO:0000256" key="11">
    <source>
        <dbReference type="PIRSR" id="PIRSR617512-2"/>
    </source>
</evidence>
<feature type="domain" description="Cytochrome c" evidence="14">
    <location>
        <begin position="618"/>
        <end position="697"/>
    </location>
</feature>
<feature type="binding site" description="covalent" evidence="11">
    <location>
        <position position="634"/>
    </location>
    <ligand>
        <name>heme c</name>
        <dbReference type="ChEBI" id="CHEBI:61717"/>
    </ligand>
</feature>
<dbReference type="PANTHER" id="PTHR32303">
    <property type="entry name" value="QUINOPROTEIN ALCOHOL DEHYDROGENASE (CYTOCHROME C)"/>
    <property type="match status" value="1"/>
</dbReference>
<sequence length="701" mass="75747">MGVLRNCTLAVTLACFAGTVSGGEAPPVTKVTGERIVQADREPENWLSHGRTYAEDRFSPLKQINTGNAGRLRLAWYHDLDTARGQEATPIVVDGRLYTTSAWSKVQAFDAATGELLWQFDPEVPGETAVKACCDVVNRGAAVWQDKIYVGTLDGRLIALDSSNGEKLWSTLTVDRDKPYTITGAPRVVKGKVLIGNGGGEFGVRGYVSAYDADSGELAWRFYTVPGDPSKPLENPIHREAAKTWSGEWWRHGGGGTVWDSMSYDPELDLLYIGVGNGSPWNPDVRSPGGGDNLFLSSIVALRPDTGEYVWHYQTTPGDRWDYTATQQMILATLEIEGEPRKVLMQAPKNGFFYVLDRATGELLSAEPFVPVNWASGVDLDTGRPAINPDAYYNKSGKPWLAMPGALGAHNWHSMAFHPGTGLVYLPAQEMGFAYINDPAFRMSELAINLGIDLAAASLPQDPAVKKEILDSMGGHLLAWDPVKQSEVWRFQHPGPWNGGVLATAGDLVFQGNAAGIFAAYHATTGEQLWSFPTQTGVVAAPVSYTVEGTQYITVVAGWGGIFPLLTGEIAHISGVSGNRSRVLTFALDGEASLPALASEASEHREPPARPEQFASAGTVDEGKRIYHRYCIGCHGDAAVSGGILPDLRWSALLGSDDAWWTVVGKGALRDQGMVGFASVLKPEDAEAVRAYVIKRAHETD</sequence>
<evidence type="ECO:0000256" key="2">
    <source>
        <dbReference type="ARBA" id="ARBA00022617"/>
    </source>
</evidence>
<keyword evidence="3 12" id="KW-0479">Metal-binding</keyword>
<feature type="binding site" evidence="11">
    <location>
        <position position="349"/>
    </location>
    <ligand>
        <name>pyrroloquinoline quinone</name>
        <dbReference type="ChEBI" id="CHEBI:58442"/>
    </ligand>
</feature>
<keyword evidence="8 12" id="KW-0408">Iron</keyword>
<feature type="binding site" evidence="12">
    <location>
        <position position="277"/>
    </location>
    <ligand>
        <name>Ca(2+)</name>
        <dbReference type="ChEBI" id="CHEBI:29108"/>
    </ligand>
</feature>
<feature type="binding site" evidence="11">
    <location>
        <begin position="411"/>
        <end position="412"/>
    </location>
    <ligand>
        <name>pyrroloquinoline quinone</name>
        <dbReference type="ChEBI" id="CHEBI:58442"/>
    </ligand>
</feature>
<dbReference type="CDD" id="cd10279">
    <property type="entry name" value="PQQ_ADH_II"/>
    <property type="match status" value="1"/>
</dbReference>
<dbReference type="Proteomes" id="UP000477680">
    <property type="component" value="Chromosome"/>
</dbReference>
<dbReference type="GO" id="GO:0020037">
    <property type="term" value="F:heme binding"/>
    <property type="evidence" value="ECO:0007669"/>
    <property type="project" value="InterPro"/>
</dbReference>
<evidence type="ECO:0000256" key="6">
    <source>
        <dbReference type="ARBA" id="ARBA00022891"/>
    </source>
</evidence>
<dbReference type="AlphaFoldDB" id="A0A6C0U633"/>
<dbReference type="GO" id="GO:0070968">
    <property type="term" value="F:pyrroloquinoline quinone binding"/>
    <property type="evidence" value="ECO:0007669"/>
    <property type="project" value="UniProtKB-ARBA"/>
</dbReference>
<evidence type="ECO:0000256" key="12">
    <source>
        <dbReference type="PIRSR" id="PIRSR617512-3"/>
    </source>
</evidence>
<dbReference type="Gene3D" id="1.10.760.10">
    <property type="entry name" value="Cytochrome c-like domain"/>
    <property type="match status" value="1"/>
</dbReference>
<feature type="binding site" description="axial binding residue" evidence="12">
    <location>
        <position position="635"/>
    </location>
    <ligand>
        <name>heme c</name>
        <dbReference type="ChEBI" id="CHEBI:61717"/>
    </ligand>
    <ligandPart>
        <name>Fe</name>
        <dbReference type="ChEBI" id="CHEBI:18248"/>
    </ligandPart>
</feature>
<feature type="binding site" evidence="12">
    <location>
        <position position="322"/>
    </location>
    <ligand>
        <name>Ca(2+)</name>
        <dbReference type="ChEBI" id="CHEBI:29108"/>
    </ligand>
</feature>
<dbReference type="GO" id="GO:0030288">
    <property type="term" value="C:outer membrane-bounded periplasmic space"/>
    <property type="evidence" value="ECO:0007669"/>
    <property type="project" value="InterPro"/>
</dbReference>
<dbReference type="SMART" id="SM00564">
    <property type="entry name" value="PQQ"/>
    <property type="match status" value="5"/>
</dbReference>
<protein>
    <submittedName>
        <fullName evidence="15">PQQ-dependent dehydrogenase, methanol/ethanol family</fullName>
        <ecNumber evidence="15">1.1.2.-</ecNumber>
    </submittedName>
</protein>
<keyword evidence="6 11" id="KW-0634">PQQ</keyword>
<dbReference type="KEGG" id="kim:G3T16_19910"/>
<keyword evidence="2 11" id="KW-0349">Heme</keyword>
<gene>
    <name evidence="15" type="ORF">G3T16_19910</name>
</gene>
<proteinExistence type="inferred from homology"/>
<comment type="cofactor">
    <cofactor evidence="11">
        <name>heme c</name>
        <dbReference type="ChEBI" id="CHEBI:61717"/>
    </cofactor>
    <text evidence="11">Binds 1 heme c group per subunit.</text>
</comment>
<evidence type="ECO:0000256" key="13">
    <source>
        <dbReference type="PIRSR" id="PIRSR617512-4"/>
    </source>
</evidence>
<keyword evidence="7 15" id="KW-0560">Oxidoreductase</keyword>
<evidence type="ECO:0000256" key="3">
    <source>
        <dbReference type="ARBA" id="ARBA00022723"/>
    </source>
</evidence>
<dbReference type="Pfam" id="PF13442">
    <property type="entry name" value="Cytochrome_CBB3"/>
    <property type="match status" value="1"/>
</dbReference>
<dbReference type="GO" id="GO:0016614">
    <property type="term" value="F:oxidoreductase activity, acting on CH-OH group of donors"/>
    <property type="evidence" value="ECO:0007669"/>
    <property type="project" value="InterPro"/>
</dbReference>
<dbReference type="InterPro" id="IPR018391">
    <property type="entry name" value="PQQ_b-propeller_rpt"/>
</dbReference>
<organism evidence="15 16">
    <name type="scientific">Kineobactrum salinum</name>
    <dbReference type="NCBI Taxonomy" id="2708301"/>
    <lineage>
        <taxon>Bacteria</taxon>
        <taxon>Pseudomonadati</taxon>
        <taxon>Pseudomonadota</taxon>
        <taxon>Gammaproteobacteria</taxon>
        <taxon>Cellvibrionales</taxon>
        <taxon>Halieaceae</taxon>
        <taxon>Kineobactrum</taxon>
    </lineage>
</organism>
<dbReference type="Gene3D" id="2.140.10.10">
    <property type="entry name" value="Quinoprotein alcohol dehydrogenase-like superfamily"/>
    <property type="match status" value="1"/>
</dbReference>
<dbReference type="SUPFAM" id="SSF46626">
    <property type="entry name" value="Cytochrome c"/>
    <property type="match status" value="1"/>
</dbReference>
<comment type="similarity">
    <text evidence="1">Belongs to the bacterial PQQ dehydrogenase family.</text>
</comment>
<comment type="cofactor">
    <cofactor evidence="12">
        <name>Ca(2+)</name>
        <dbReference type="ChEBI" id="CHEBI:29108"/>
    </cofactor>
    <text evidence="12">Binds 1 Ca(2+) ion per subunit.</text>
</comment>
<evidence type="ECO:0000259" key="14">
    <source>
        <dbReference type="PROSITE" id="PS51007"/>
    </source>
</evidence>